<dbReference type="GeneID" id="57133695"/>
<dbReference type="EMBL" id="MKGH01000027">
    <property type="protein sequence ID" value="PKX77815.1"/>
    <property type="molecule type" value="Genomic_DNA"/>
</dbReference>
<name>A0A1W6D1S6_LATSK</name>
<dbReference type="RefSeq" id="WP_025015819.1">
    <property type="nucleotide sequence ID" value="NZ_BJLN01000001.1"/>
</dbReference>
<dbReference type="InterPro" id="IPR001387">
    <property type="entry name" value="Cro/C1-type_HTH"/>
</dbReference>
<dbReference type="GO" id="GO:0003677">
    <property type="term" value="F:DNA binding"/>
    <property type="evidence" value="ECO:0007669"/>
    <property type="project" value="InterPro"/>
</dbReference>
<proteinExistence type="predicted"/>
<organism evidence="3 5">
    <name type="scientific">Latilactobacillus sakei</name>
    <name type="common">Lactobacillus sakei</name>
    <dbReference type="NCBI Taxonomy" id="1599"/>
    <lineage>
        <taxon>Bacteria</taxon>
        <taxon>Bacillati</taxon>
        <taxon>Bacillota</taxon>
        <taxon>Bacilli</taxon>
        <taxon>Lactobacillales</taxon>
        <taxon>Lactobacillaceae</taxon>
        <taxon>Latilactobacillus</taxon>
    </lineage>
</organism>
<protein>
    <submittedName>
        <fullName evidence="3">Helix-turn-helix transcriptional regulator</fullName>
    </submittedName>
    <submittedName>
        <fullName evidence="2">XRE family transcriptional regulator</fullName>
    </submittedName>
</protein>
<evidence type="ECO:0000259" key="1">
    <source>
        <dbReference type="PROSITE" id="PS50943"/>
    </source>
</evidence>
<evidence type="ECO:0000313" key="2">
    <source>
        <dbReference type="EMBL" id="PKX77815.1"/>
    </source>
</evidence>
<dbReference type="InterPro" id="IPR011990">
    <property type="entry name" value="TPR-like_helical_dom_sf"/>
</dbReference>
<dbReference type="EMBL" id="CP122959">
    <property type="protein sequence ID" value="WGI20068.1"/>
    <property type="molecule type" value="Genomic_DNA"/>
</dbReference>
<dbReference type="Pfam" id="PF01381">
    <property type="entry name" value="HTH_3"/>
    <property type="match status" value="1"/>
</dbReference>
<dbReference type="SUPFAM" id="SSF47413">
    <property type="entry name" value="lambda repressor-like DNA-binding domains"/>
    <property type="match status" value="1"/>
</dbReference>
<evidence type="ECO:0000313" key="4">
    <source>
        <dbReference type="Proteomes" id="UP000234349"/>
    </source>
</evidence>
<dbReference type="PROSITE" id="PS50943">
    <property type="entry name" value="HTH_CROC1"/>
    <property type="match status" value="1"/>
</dbReference>
<gene>
    <name evidence="2" type="ORF">CUR37_06275</name>
    <name evidence="3" type="ORF">QBD03_04980</name>
</gene>
<reference evidence="2 4" key="1">
    <citation type="submission" date="2016-09" db="EMBL/GenBank/DDBJ databases">
        <authorList>
            <person name="Inglin R.C."/>
        </authorList>
    </citation>
    <scope>NUCLEOTIDE SEQUENCE [LARGE SCALE GENOMIC DNA]</scope>
    <source>
        <strain evidence="2 4">RI-517</strain>
    </source>
</reference>
<dbReference type="Proteomes" id="UP001179858">
    <property type="component" value="Chromosome"/>
</dbReference>
<feature type="domain" description="HTH cro/C1-type" evidence="1">
    <location>
        <begin position="9"/>
        <end position="62"/>
    </location>
</feature>
<accession>A0A1W6D1S6</accession>
<dbReference type="SMART" id="SM00530">
    <property type="entry name" value="HTH_XRE"/>
    <property type="match status" value="1"/>
</dbReference>
<dbReference type="CDD" id="cd00093">
    <property type="entry name" value="HTH_XRE"/>
    <property type="match status" value="1"/>
</dbReference>
<sequence length="284" mass="32883">MMKILGENFKRIRKSKGFTQADLAHGICTQATVSLVERRNQVPSTKILMQLCQRLEVSVDKIIVQEEDQLHVLMRKLQDLANDDEFEQAHHIIQQIHSNELAEPEDFKRYYYYQGQISLLLQDSPDDALFFFHRAYEQYVTSRTDTYGVLCIIGMSLANVKKGQLDRAQKQVDKAIRIMDSEPGLMMIDFPNHLRIYGTIAEIFCALGAYPTARRYVKEAIQDALDKHSLYLLDYLYFVLGQIEVQRENDQKALQHFHVAQTLAQIRKHPLILTQANAQIQKLA</sequence>
<dbReference type="Proteomes" id="UP000234349">
    <property type="component" value="Unassembled WGS sequence"/>
</dbReference>
<dbReference type="SUPFAM" id="SSF48452">
    <property type="entry name" value="TPR-like"/>
    <property type="match status" value="1"/>
</dbReference>
<dbReference type="Gene3D" id="1.25.40.10">
    <property type="entry name" value="Tetratricopeptide repeat domain"/>
    <property type="match status" value="1"/>
</dbReference>
<dbReference type="AlphaFoldDB" id="A0A1W6D1S6"/>
<dbReference type="PANTHER" id="PTHR37038">
    <property type="entry name" value="TRANSCRIPTIONAL REGULATOR-RELATED"/>
    <property type="match status" value="1"/>
</dbReference>
<evidence type="ECO:0000313" key="3">
    <source>
        <dbReference type="EMBL" id="WGI20068.1"/>
    </source>
</evidence>
<dbReference type="InterPro" id="IPR010982">
    <property type="entry name" value="Lambda_DNA-bd_dom_sf"/>
</dbReference>
<dbReference type="InterPro" id="IPR053163">
    <property type="entry name" value="HTH-type_regulator_Rgg"/>
</dbReference>
<reference evidence="3" key="2">
    <citation type="submission" date="2023-04" db="EMBL/GenBank/DDBJ databases">
        <title>Novel strain of Lactilactobacillus sakei and use thereof.</title>
        <authorList>
            <person name="Kim S.Y."/>
        </authorList>
    </citation>
    <scope>NUCLEOTIDE SEQUENCE</scope>
    <source>
        <strain evidence="3">HUP1</strain>
    </source>
</reference>
<evidence type="ECO:0000313" key="5">
    <source>
        <dbReference type="Proteomes" id="UP001179858"/>
    </source>
</evidence>